<protein>
    <submittedName>
        <fullName evidence="2">Metal-dependent hydrolase</fullName>
    </submittedName>
</protein>
<dbReference type="eggNOG" id="COG3568">
    <property type="taxonomic scope" value="Bacteria"/>
</dbReference>
<dbReference type="STRING" id="929556.Solca_3048"/>
<dbReference type="Pfam" id="PF03372">
    <property type="entry name" value="Exo_endo_phos"/>
    <property type="match status" value="1"/>
</dbReference>
<dbReference type="Proteomes" id="UP000007590">
    <property type="component" value="Chromosome"/>
</dbReference>
<dbReference type="SUPFAM" id="SSF56219">
    <property type="entry name" value="DNase I-like"/>
    <property type="match status" value="1"/>
</dbReference>
<dbReference type="InterPro" id="IPR036691">
    <property type="entry name" value="Endo/exonu/phosph_ase_sf"/>
</dbReference>
<sequence>MRQTIFLKRFLLLILLLNPLFMFGQGKSEVTLATYNLRLNIASDGVNAWPNRKEWVMGLIQYHGFDIFGVQEALYDQMMDLDSIPGFDYVGAGRDDGKHGGEYSAIFYNTKKYSVIKTGTFWLSPTPEKPSKGWDAAYPRVCTWAYFKEISSGKSFFMFNTHFDHISEKARENSAKLILEKIEELVSGNIPVVVTGDFNSSPETKAYGTITERFNDAKLISKTKPYGPNGTFNAFKYNDPIKERIDFVFVNSLFDVLKYGVLTDTQEQRFPSDHFPVVCKLSF</sequence>
<keyword evidence="2" id="KW-0378">Hydrolase</keyword>
<dbReference type="InterPro" id="IPR050410">
    <property type="entry name" value="CCR4/nocturin_mRNA_transcr"/>
</dbReference>
<dbReference type="CDD" id="cd09083">
    <property type="entry name" value="EEP-1"/>
    <property type="match status" value="1"/>
</dbReference>
<dbReference type="KEGG" id="scn:Solca_3048"/>
<dbReference type="HOGENOM" id="CLU_030508_1_0_10"/>
<dbReference type="PANTHER" id="PTHR12121:SF36">
    <property type="entry name" value="ENDONUCLEASE_EXONUCLEASE_PHOSPHATASE DOMAIN-CONTAINING PROTEIN"/>
    <property type="match status" value="1"/>
</dbReference>
<keyword evidence="3" id="KW-1185">Reference proteome</keyword>
<dbReference type="RefSeq" id="WP_014681291.1">
    <property type="nucleotide sequence ID" value="NC_017770.1"/>
</dbReference>
<gene>
    <name evidence="2" type="ordered locus">Solca_3048</name>
</gene>
<accession>H8KSF7</accession>
<feature type="domain" description="Endonuclease/exonuclease/phosphatase" evidence="1">
    <location>
        <begin position="33"/>
        <end position="274"/>
    </location>
</feature>
<evidence type="ECO:0000313" key="3">
    <source>
        <dbReference type="Proteomes" id="UP000007590"/>
    </source>
</evidence>
<organism evidence="2 3">
    <name type="scientific">Solitalea canadensis (strain ATCC 29591 / DSM 3403 / JCM 21819 / LMG 8368 / NBRC 15130 / NCIMB 12057 / USAM 9D)</name>
    <name type="common">Flexibacter canadensis</name>
    <dbReference type="NCBI Taxonomy" id="929556"/>
    <lineage>
        <taxon>Bacteria</taxon>
        <taxon>Pseudomonadati</taxon>
        <taxon>Bacteroidota</taxon>
        <taxon>Sphingobacteriia</taxon>
        <taxon>Sphingobacteriales</taxon>
        <taxon>Sphingobacteriaceae</taxon>
        <taxon>Solitalea</taxon>
    </lineage>
</organism>
<evidence type="ECO:0000313" key="2">
    <source>
        <dbReference type="EMBL" id="AFD08065.1"/>
    </source>
</evidence>
<dbReference type="GO" id="GO:0000175">
    <property type="term" value="F:3'-5'-RNA exonuclease activity"/>
    <property type="evidence" value="ECO:0007669"/>
    <property type="project" value="TreeGrafter"/>
</dbReference>
<reference evidence="2" key="1">
    <citation type="submission" date="2012-02" db="EMBL/GenBank/DDBJ databases">
        <title>The complete genome of Solitalea canadensis DSM 3403.</title>
        <authorList>
            <consortium name="US DOE Joint Genome Institute (JGI-PGF)"/>
            <person name="Lucas S."/>
            <person name="Copeland A."/>
            <person name="Lapidus A."/>
            <person name="Glavina del Rio T."/>
            <person name="Dalin E."/>
            <person name="Tice H."/>
            <person name="Bruce D."/>
            <person name="Goodwin L."/>
            <person name="Pitluck S."/>
            <person name="Peters L."/>
            <person name="Ovchinnikova G."/>
            <person name="Lu M."/>
            <person name="Kyrpides N."/>
            <person name="Mavromatis K."/>
            <person name="Ivanova N."/>
            <person name="Brettin T."/>
            <person name="Detter J.C."/>
            <person name="Han C."/>
            <person name="Larimer F."/>
            <person name="Land M."/>
            <person name="Hauser L."/>
            <person name="Markowitz V."/>
            <person name="Cheng J.-F."/>
            <person name="Hugenholtz P."/>
            <person name="Woyke T."/>
            <person name="Wu D."/>
            <person name="Spring S."/>
            <person name="Schroeder M."/>
            <person name="Kopitz M."/>
            <person name="Brambilla E."/>
            <person name="Klenk H.-P."/>
            <person name="Eisen J.A."/>
        </authorList>
    </citation>
    <scope>NUCLEOTIDE SEQUENCE</scope>
    <source>
        <strain evidence="2">DSM 3403</strain>
    </source>
</reference>
<dbReference type="OrthoDB" id="9793162at2"/>
<name>H8KSF7_SOLCM</name>
<proteinExistence type="predicted"/>
<dbReference type="Gene3D" id="3.60.10.10">
    <property type="entry name" value="Endonuclease/exonuclease/phosphatase"/>
    <property type="match status" value="1"/>
</dbReference>
<dbReference type="PANTHER" id="PTHR12121">
    <property type="entry name" value="CARBON CATABOLITE REPRESSOR PROTEIN 4"/>
    <property type="match status" value="1"/>
</dbReference>
<evidence type="ECO:0000259" key="1">
    <source>
        <dbReference type="Pfam" id="PF03372"/>
    </source>
</evidence>
<dbReference type="InterPro" id="IPR005135">
    <property type="entry name" value="Endo/exonuclease/phosphatase"/>
</dbReference>
<dbReference type="AlphaFoldDB" id="H8KSF7"/>
<dbReference type="EMBL" id="CP003349">
    <property type="protein sequence ID" value="AFD08065.1"/>
    <property type="molecule type" value="Genomic_DNA"/>
</dbReference>